<feature type="region of interest" description="Disordered" evidence="7">
    <location>
        <begin position="161"/>
        <end position="201"/>
    </location>
</feature>
<evidence type="ECO:0000256" key="3">
    <source>
        <dbReference type="ARBA" id="ARBA00023015"/>
    </source>
</evidence>
<evidence type="ECO:0000256" key="7">
    <source>
        <dbReference type="SAM" id="MobiDB-lite"/>
    </source>
</evidence>
<dbReference type="OrthoDB" id="1928390at2759"/>
<feature type="compositionally biased region" description="Pro residues" evidence="7">
    <location>
        <begin position="98"/>
        <end position="107"/>
    </location>
</feature>
<gene>
    <name evidence="10" type="primary">LOC111014528</name>
</gene>
<dbReference type="GeneID" id="111014528"/>
<keyword evidence="2 6" id="KW-0678">Repressor</keyword>
<dbReference type="PANTHER" id="PTHR33057">
    <property type="entry name" value="TRANSCRIPTION REPRESSOR OFP7-RELATED"/>
    <property type="match status" value="1"/>
</dbReference>
<dbReference type="KEGG" id="mcha:111014528"/>
<protein>
    <recommendedName>
        <fullName evidence="6">Transcription repressor</fullName>
    </recommendedName>
    <alternativeName>
        <fullName evidence="6">Ovate family protein</fullName>
    </alternativeName>
</protein>
<dbReference type="PROSITE" id="PS51754">
    <property type="entry name" value="OVATE"/>
    <property type="match status" value="1"/>
</dbReference>
<evidence type="ECO:0000256" key="6">
    <source>
        <dbReference type="RuleBase" id="RU367028"/>
    </source>
</evidence>
<name>A0A6J1CUR8_MOMCH</name>
<dbReference type="GO" id="GO:0005634">
    <property type="term" value="C:nucleus"/>
    <property type="evidence" value="ECO:0007669"/>
    <property type="project" value="UniProtKB-SubCell"/>
</dbReference>
<feature type="region of interest" description="Disordered" evidence="7">
    <location>
        <begin position="87"/>
        <end position="142"/>
    </location>
</feature>
<dbReference type="InterPro" id="IPR038933">
    <property type="entry name" value="Ovate"/>
</dbReference>
<dbReference type="NCBIfam" id="TIGR01568">
    <property type="entry name" value="A_thal_3678"/>
    <property type="match status" value="1"/>
</dbReference>
<dbReference type="Pfam" id="PF04844">
    <property type="entry name" value="Ovate"/>
    <property type="match status" value="1"/>
</dbReference>
<sequence>MEPRFKVRLSRMFQASFASCRSRNLSDIIHKPVFVPPLHDATFRSIRPDSDQTTQSLNSYADFDFDLDLLLPKRKIARRRFPLAPFPSAISGGRTCPPASPISPPKPFSEFAEKATDRKKTKKKKKKKKTKQRKESPSSAVESNFGGTWWYSSDDEDEDETETLFSSKSRSSDSSASHRRRKSRRRRSGGGRQSRGMGVLPLNGGKVKDSFAVVKKSSDPYNDFRSSMLEMIVEKQIFCVKDLEQLLQCFLSLNSHHHHRVILEVFTEIWEALFSDWWG</sequence>
<dbReference type="GO" id="GO:0045892">
    <property type="term" value="P:negative regulation of DNA-templated transcription"/>
    <property type="evidence" value="ECO:0007669"/>
    <property type="project" value="UniProtKB-UniRule"/>
</dbReference>
<comment type="subcellular location">
    <subcellularLocation>
        <location evidence="1 6">Nucleus</location>
    </subcellularLocation>
</comment>
<dbReference type="RefSeq" id="XP_022144998.1">
    <property type="nucleotide sequence ID" value="XM_022289306.1"/>
</dbReference>
<evidence type="ECO:0000256" key="1">
    <source>
        <dbReference type="ARBA" id="ARBA00004123"/>
    </source>
</evidence>
<evidence type="ECO:0000313" key="10">
    <source>
        <dbReference type="RefSeq" id="XP_022144998.1"/>
    </source>
</evidence>
<feature type="domain" description="OVATE" evidence="8">
    <location>
        <begin position="213"/>
        <end position="272"/>
    </location>
</feature>
<feature type="compositionally biased region" description="Basic residues" evidence="7">
    <location>
        <begin position="177"/>
        <end position="189"/>
    </location>
</feature>
<proteinExistence type="predicted"/>
<feature type="compositionally biased region" description="Basic residues" evidence="7">
    <location>
        <begin position="119"/>
        <end position="132"/>
    </location>
</feature>
<dbReference type="AlphaFoldDB" id="A0A6J1CUR8"/>
<dbReference type="PANTHER" id="PTHR33057:SF17">
    <property type="entry name" value="TRANSCRIPTION REPRESSOR OFP8"/>
    <property type="match status" value="1"/>
</dbReference>
<feature type="compositionally biased region" description="Low complexity" evidence="7">
    <location>
        <begin position="166"/>
        <end position="175"/>
    </location>
</feature>
<evidence type="ECO:0000259" key="8">
    <source>
        <dbReference type="PROSITE" id="PS51754"/>
    </source>
</evidence>
<evidence type="ECO:0000256" key="5">
    <source>
        <dbReference type="ARBA" id="ARBA00023242"/>
    </source>
</evidence>
<evidence type="ECO:0000256" key="4">
    <source>
        <dbReference type="ARBA" id="ARBA00023163"/>
    </source>
</evidence>
<keyword evidence="3 6" id="KW-0805">Transcription regulation</keyword>
<organism evidence="9 10">
    <name type="scientific">Momordica charantia</name>
    <name type="common">Bitter gourd</name>
    <name type="synonym">Balsam pear</name>
    <dbReference type="NCBI Taxonomy" id="3673"/>
    <lineage>
        <taxon>Eukaryota</taxon>
        <taxon>Viridiplantae</taxon>
        <taxon>Streptophyta</taxon>
        <taxon>Embryophyta</taxon>
        <taxon>Tracheophyta</taxon>
        <taxon>Spermatophyta</taxon>
        <taxon>Magnoliopsida</taxon>
        <taxon>eudicotyledons</taxon>
        <taxon>Gunneridae</taxon>
        <taxon>Pentapetalae</taxon>
        <taxon>rosids</taxon>
        <taxon>fabids</taxon>
        <taxon>Cucurbitales</taxon>
        <taxon>Cucurbitaceae</taxon>
        <taxon>Momordiceae</taxon>
        <taxon>Momordica</taxon>
    </lineage>
</organism>
<keyword evidence="9" id="KW-1185">Reference proteome</keyword>
<dbReference type="Proteomes" id="UP000504603">
    <property type="component" value="Unplaced"/>
</dbReference>
<dbReference type="InterPro" id="IPR006458">
    <property type="entry name" value="Ovate_C"/>
</dbReference>
<keyword evidence="4 6" id="KW-0804">Transcription</keyword>
<keyword evidence="5 6" id="KW-0539">Nucleus</keyword>
<accession>A0A6J1CUR8</accession>
<reference evidence="10" key="1">
    <citation type="submission" date="2025-08" db="UniProtKB">
        <authorList>
            <consortium name="RefSeq"/>
        </authorList>
    </citation>
    <scope>IDENTIFICATION</scope>
    <source>
        <strain evidence="10">OHB3-1</strain>
    </source>
</reference>
<evidence type="ECO:0000256" key="2">
    <source>
        <dbReference type="ARBA" id="ARBA00022491"/>
    </source>
</evidence>
<evidence type="ECO:0000313" key="9">
    <source>
        <dbReference type="Proteomes" id="UP000504603"/>
    </source>
</evidence>
<comment type="function">
    <text evidence="6">Transcriptional repressor that regulates multiple aspects of plant growth and development.</text>
</comment>